<dbReference type="Gene3D" id="3.40.50.1010">
    <property type="entry name" value="5'-nuclease"/>
    <property type="match status" value="1"/>
</dbReference>
<dbReference type="AlphaFoldDB" id="A0A7C3I7E7"/>
<comment type="caution">
    <text evidence="1">The sequence shown here is derived from an EMBL/GenBank/DDBJ whole genome shotgun (WGS) entry which is preliminary data.</text>
</comment>
<reference evidence="1" key="1">
    <citation type="journal article" date="2020" name="mSystems">
        <title>Genome- and Community-Level Interaction Insights into Carbon Utilization and Element Cycling Functions of Hydrothermarchaeota in Hydrothermal Sediment.</title>
        <authorList>
            <person name="Zhou Z."/>
            <person name="Liu Y."/>
            <person name="Xu W."/>
            <person name="Pan J."/>
            <person name="Luo Z.H."/>
            <person name="Li M."/>
        </authorList>
    </citation>
    <scope>NUCLEOTIDE SEQUENCE [LARGE SCALE GENOMIC DNA]</scope>
    <source>
        <strain evidence="1">SpSt-503</strain>
    </source>
</reference>
<sequence length="167" mass="18567">MRILIHDASVLIDLIAVDILETALSLPYKMETTDLVETEIFRGGQKDILARMVAARKLEVIRSTKEEISGIAELYNLTPALSLADCSVLFHAVAKGAVVLSGDARLRRIAKERSLSVHGTLWILSELVDNGLLVRAEATEILERLMKINPRLPLSECRELLALWKNP</sequence>
<evidence type="ECO:0000313" key="1">
    <source>
        <dbReference type="EMBL" id="HFH29722.1"/>
    </source>
</evidence>
<organism evidence="1">
    <name type="scientific">Gracilinema caldarium</name>
    <dbReference type="NCBI Taxonomy" id="215591"/>
    <lineage>
        <taxon>Bacteria</taxon>
        <taxon>Pseudomonadati</taxon>
        <taxon>Spirochaetota</taxon>
        <taxon>Spirochaetia</taxon>
        <taxon>Spirochaetales</taxon>
        <taxon>Breznakiellaceae</taxon>
        <taxon>Gracilinema</taxon>
    </lineage>
</organism>
<name>A0A7C3I7E7_9SPIR</name>
<dbReference type="InterPro" id="IPR029060">
    <property type="entry name" value="PIN-like_dom_sf"/>
</dbReference>
<dbReference type="InterPro" id="IPR021799">
    <property type="entry name" value="PIN-like_prokaryotic"/>
</dbReference>
<accession>A0A7C3I7E7</accession>
<dbReference type="OMA" id="LAKQEQC"/>
<dbReference type="EMBL" id="DSVL01000287">
    <property type="protein sequence ID" value="HFH29722.1"/>
    <property type="molecule type" value="Genomic_DNA"/>
</dbReference>
<protein>
    <submittedName>
        <fullName evidence="1">PIN domain-containing protein</fullName>
    </submittedName>
</protein>
<gene>
    <name evidence="1" type="ORF">ENS59_09475</name>
</gene>
<proteinExistence type="predicted"/>
<dbReference type="Pfam" id="PF11848">
    <property type="entry name" value="DUF3368"/>
    <property type="match status" value="1"/>
</dbReference>
<dbReference type="PANTHER" id="PTHR39550">
    <property type="entry name" value="SLL0658 PROTEIN"/>
    <property type="match status" value="1"/>
</dbReference>
<dbReference type="PANTHER" id="PTHR39550:SF1">
    <property type="entry name" value="SLL0658 PROTEIN"/>
    <property type="match status" value="1"/>
</dbReference>
<dbReference type="SUPFAM" id="SSF88723">
    <property type="entry name" value="PIN domain-like"/>
    <property type="match status" value="1"/>
</dbReference>